<dbReference type="SUPFAM" id="SSF53850">
    <property type="entry name" value="Periplasmic binding protein-like II"/>
    <property type="match status" value="1"/>
</dbReference>
<keyword evidence="3" id="KW-0732">Signal</keyword>
<keyword evidence="6" id="KW-1185">Reference proteome</keyword>
<dbReference type="EMBL" id="JAWDJX010000028">
    <property type="protein sequence ID" value="KAK3051069.1"/>
    <property type="molecule type" value="Genomic_DNA"/>
</dbReference>
<reference evidence="5" key="1">
    <citation type="submission" date="2023-04" db="EMBL/GenBank/DDBJ databases">
        <title>Black Yeasts Isolated from many extreme environments.</title>
        <authorList>
            <person name="Coleine C."/>
            <person name="Stajich J.E."/>
            <person name="Selbmann L."/>
        </authorList>
    </citation>
    <scope>NUCLEOTIDE SEQUENCE</scope>
    <source>
        <strain evidence="5">CCFEE 5312</strain>
    </source>
</reference>
<dbReference type="Gene3D" id="3.40.190.10">
    <property type="entry name" value="Periplasmic binding protein-like II"/>
    <property type="match status" value="2"/>
</dbReference>
<organism evidence="5 6">
    <name type="scientific">Extremus antarcticus</name>
    <dbReference type="NCBI Taxonomy" id="702011"/>
    <lineage>
        <taxon>Eukaryota</taxon>
        <taxon>Fungi</taxon>
        <taxon>Dikarya</taxon>
        <taxon>Ascomycota</taxon>
        <taxon>Pezizomycotina</taxon>
        <taxon>Dothideomycetes</taxon>
        <taxon>Dothideomycetidae</taxon>
        <taxon>Mycosphaerellales</taxon>
        <taxon>Extremaceae</taxon>
        <taxon>Extremus</taxon>
    </lineage>
</organism>
<comment type="similarity">
    <text evidence="2">Belongs to the bacterial solute-binding protein SsuA/TauA family.</text>
</comment>
<evidence type="ECO:0000313" key="6">
    <source>
        <dbReference type="Proteomes" id="UP001271007"/>
    </source>
</evidence>
<name>A0AAJ0DJE9_9PEZI</name>
<dbReference type="CDD" id="cd13637">
    <property type="entry name" value="PBP2_Ca3427_like"/>
    <property type="match status" value="1"/>
</dbReference>
<protein>
    <recommendedName>
        <fullName evidence="4">Ca3427-like PBP 2 domain-containing protein</fullName>
    </recommendedName>
</protein>
<dbReference type="Proteomes" id="UP001271007">
    <property type="component" value="Unassembled WGS sequence"/>
</dbReference>
<comment type="caution">
    <text evidence="5">The sequence shown here is derived from an EMBL/GenBank/DDBJ whole genome shotgun (WGS) entry which is preliminary data.</text>
</comment>
<dbReference type="InterPro" id="IPR054364">
    <property type="entry name" value="Ca3427-like_PBP2"/>
</dbReference>
<evidence type="ECO:0000313" key="5">
    <source>
        <dbReference type="EMBL" id="KAK3051069.1"/>
    </source>
</evidence>
<evidence type="ECO:0000256" key="1">
    <source>
        <dbReference type="ARBA" id="ARBA00004418"/>
    </source>
</evidence>
<dbReference type="PANTHER" id="PTHR30024">
    <property type="entry name" value="ALIPHATIC SULFONATES-BINDING PROTEIN-RELATED"/>
    <property type="match status" value="1"/>
</dbReference>
<dbReference type="Pfam" id="PF22384">
    <property type="entry name" value="PBP2_Ca3427_like"/>
    <property type="match status" value="1"/>
</dbReference>
<sequence length="295" mass="32392">MARLRVGYVPEHFSTPLHFAQTHLALNADLIPAPLGTGALTARLKAPSTDPDALDIAVGLTEGFVADLGKAQISGEDTGYKLVGTYVDSPLCWAIVTGAERSEINGVEDLKGKRVGVSRIGSGSYVMSYVLADQRGWLSEGKEPYEVVVAGDFASLRKSVREEGATPAEFFMWEHFTTRKFWENGEVKRIGEIYTPWASWMIAGRDSAKDQLPAFLEGVNMGVRMFQEEKEQAVKHITGTMHYSEADAREWMETVRFADDVRGVKGTTMEDTVSILRKAGVLKGDVKASRLAEAK</sequence>
<evidence type="ECO:0000259" key="4">
    <source>
        <dbReference type="Pfam" id="PF22384"/>
    </source>
</evidence>
<dbReference type="PANTHER" id="PTHR30024:SF47">
    <property type="entry name" value="TAURINE-BINDING PERIPLASMIC PROTEIN"/>
    <property type="match status" value="1"/>
</dbReference>
<feature type="domain" description="Ca3427-like PBP 2" evidence="4">
    <location>
        <begin position="93"/>
        <end position="193"/>
    </location>
</feature>
<gene>
    <name evidence="5" type="ORF">LTR09_007819</name>
</gene>
<proteinExistence type="inferred from homology"/>
<evidence type="ECO:0000256" key="3">
    <source>
        <dbReference type="ARBA" id="ARBA00022729"/>
    </source>
</evidence>
<comment type="subcellular location">
    <subcellularLocation>
        <location evidence="1">Periplasm</location>
    </subcellularLocation>
</comment>
<dbReference type="GO" id="GO:0042597">
    <property type="term" value="C:periplasmic space"/>
    <property type="evidence" value="ECO:0007669"/>
    <property type="project" value="UniProtKB-SubCell"/>
</dbReference>
<accession>A0AAJ0DJE9</accession>
<dbReference type="AlphaFoldDB" id="A0AAJ0DJE9"/>
<evidence type="ECO:0000256" key="2">
    <source>
        <dbReference type="ARBA" id="ARBA00010742"/>
    </source>
</evidence>